<evidence type="ECO:0000313" key="2">
    <source>
        <dbReference type="Proteomes" id="UP000193450"/>
    </source>
</evidence>
<keyword evidence="2" id="KW-1185">Reference proteome</keyword>
<gene>
    <name evidence="1" type="ORF">BST96_08415</name>
</gene>
<organism evidence="1 2">
    <name type="scientific">Oceanicoccus sagamiensis</name>
    <dbReference type="NCBI Taxonomy" id="716816"/>
    <lineage>
        <taxon>Bacteria</taxon>
        <taxon>Pseudomonadati</taxon>
        <taxon>Pseudomonadota</taxon>
        <taxon>Gammaproteobacteria</taxon>
        <taxon>Cellvibrionales</taxon>
        <taxon>Spongiibacteraceae</taxon>
        <taxon>Oceanicoccus</taxon>
    </lineage>
</organism>
<accession>A0A1X9NCJ5</accession>
<sequence length="163" mass="18535">MAQPNSKQWQSLLLYSEFGEFCTMCEAMLLCTESEQLLPQPAGFPMPDQGADQSATLYHLKTRSFWSQIATIWEWFVANFDTINGHQRPVVIYAIDQGQWSPGRVETLTITVEPALITVGDSAIDRKTRQWLAADNLSAKGYCQRLPLWETLALIETRQVNHD</sequence>
<name>A0A1X9NCJ5_9GAMM</name>
<dbReference type="KEGG" id="osg:BST96_08415"/>
<dbReference type="Proteomes" id="UP000193450">
    <property type="component" value="Chromosome"/>
</dbReference>
<dbReference type="AlphaFoldDB" id="A0A1X9NCJ5"/>
<protein>
    <submittedName>
        <fullName evidence="1">Uncharacterized protein</fullName>
    </submittedName>
</protein>
<dbReference type="EMBL" id="CP019343">
    <property type="protein sequence ID" value="ARN74142.1"/>
    <property type="molecule type" value="Genomic_DNA"/>
</dbReference>
<proteinExistence type="predicted"/>
<reference evidence="1 2" key="1">
    <citation type="submission" date="2016-11" db="EMBL/GenBank/DDBJ databases">
        <title>Trade-off between light-utilization and light-protection in marine flavobacteria.</title>
        <authorList>
            <person name="Kumagai Y."/>
        </authorList>
    </citation>
    <scope>NUCLEOTIDE SEQUENCE [LARGE SCALE GENOMIC DNA]</scope>
    <source>
        <strain evidence="1 2">NBRC 107125</strain>
    </source>
</reference>
<evidence type="ECO:0000313" key="1">
    <source>
        <dbReference type="EMBL" id="ARN74142.1"/>
    </source>
</evidence>